<evidence type="ECO:0000313" key="2">
    <source>
        <dbReference type="Proteomes" id="UP001516400"/>
    </source>
</evidence>
<organism evidence="1 2">
    <name type="scientific">Cryptolaemus montrouzieri</name>
    <dbReference type="NCBI Taxonomy" id="559131"/>
    <lineage>
        <taxon>Eukaryota</taxon>
        <taxon>Metazoa</taxon>
        <taxon>Ecdysozoa</taxon>
        <taxon>Arthropoda</taxon>
        <taxon>Hexapoda</taxon>
        <taxon>Insecta</taxon>
        <taxon>Pterygota</taxon>
        <taxon>Neoptera</taxon>
        <taxon>Endopterygota</taxon>
        <taxon>Coleoptera</taxon>
        <taxon>Polyphaga</taxon>
        <taxon>Cucujiformia</taxon>
        <taxon>Coccinelloidea</taxon>
        <taxon>Coccinellidae</taxon>
        <taxon>Scymninae</taxon>
        <taxon>Scymnini</taxon>
        <taxon>Cryptolaemus</taxon>
    </lineage>
</organism>
<dbReference type="EMBL" id="JABFTP020000185">
    <property type="protein sequence ID" value="KAL3287621.1"/>
    <property type="molecule type" value="Genomic_DNA"/>
</dbReference>
<gene>
    <name evidence="1" type="ORF">HHI36_002090</name>
</gene>
<accession>A0ABD2PA72</accession>
<name>A0ABD2PA72_9CUCU</name>
<keyword evidence="2" id="KW-1185">Reference proteome</keyword>
<evidence type="ECO:0000313" key="1">
    <source>
        <dbReference type="EMBL" id="KAL3287621.1"/>
    </source>
</evidence>
<proteinExistence type="predicted"/>
<protein>
    <submittedName>
        <fullName evidence="1">Uncharacterized protein</fullName>
    </submittedName>
</protein>
<reference evidence="1 2" key="1">
    <citation type="journal article" date="2021" name="BMC Biol.">
        <title>Horizontally acquired antibacterial genes associated with adaptive radiation of ladybird beetles.</title>
        <authorList>
            <person name="Li H.S."/>
            <person name="Tang X.F."/>
            <person name="Huang Y.H."/>
            <person name="Xu Z.Y."/>
            <person name="Chen M.L."/>
            <person name="Du X.Y."/>
            <person name="Qiu B.Y."/>
            <person name="Chen P.T."/>
            <person name="Zhang W."/>
            <person name="Slipinski A."/>
            <person name="Escalona H.E."/>
            <person name="Waterhouse R.M."/>
            <person name="Zwick A."/>
            <person name="Pang H."/>
        </authorList>
    </citation>
    <scope>NUCLEOTIDE SEQUENCE [LARGE SCALE GENOMIC DNA]</scope>
    <source>
        <strain evidence="1">SYSU2018</strain>
    </source>
</reference>
<comment type="caution">
    <text evidence="1">The sequence shown here is derived from an EMBL/GenBank/DDBJ whole genome shotgun (WGS) entry which is preliminary data.</text>
</comment>
<dbReference type="AlphaFoldDB" id="A0ABD2PA72"/>
<sequence>MDENERLHLKDMNLNRTLIEKEDKKPLKPVYLFFRSKEATLWKIHQNEFFYTQSAQISRLGPSLKLHSEDLCVNLFVSSCINCTMSFSMIENGTKVSIDQRQLKKVSQKSTSDVEE</sequence>
<dbReference type="Proteomes" id="UP001516400">
    <property type="component" value="Unassembled WGS sequence"/>
</dbReference>